<evidence type="ECO:0000313" key="4">
    <source>
        <dbReference type="Proteomes" id="UP000625551"/>
    </source>
</evidence>
<protein>
    <submittedName>
        <fullName evidence="3">PorT family protein</fullName>
    </submittedName>
</protein>
<evidence type="ECO:0000259" key="2">
    <source>
        <dbReference type="Pfam" id="PF13568"/>
    </source>
</evidence>
<feature type="domain" description="Outer membrane protein beta-barrel" evidence="2">
    <location>
        <begin position="22"/>
        <end position="181"/>
    </location>
</feature>
<sequence length="208" mass="22724">MKRTLLVMFCLALVTGTGFAQHLGFKGGPTYTTFSGADTDDYKYRVGYTGGLYLQKHFSSLMGIQVEALYTSKGARRETTVGGTLQTAEVFKLNYIDVPVLLHMSASGLFVDLGPQVSFISSAKYELEAHSNNGDKVVTTKTDVSDNPYTIDFGYVGSIGYRAGNGLGLEIRYTGGLKKIDDEGPFVKQERRNAGFSLLLSYNLGYSR</sequence>
<organism evidence="3 4">
    <name type="scientific">Pontibacter aquaedesilientis</name>
    <dbReference type="NCBI Taxonomy" id="2766980"/>
    <lineage>
        <taxon>Bacteria</taxon>
        <taxon>Pseudomonadati</taxon>
        <taxon>Bacteroidota</taxon>
        <taxon>Cytophagia</taxon>
        <taxon>Cytophagales</taxon>
        <taxon>Hymenobacteraceae</taxon>
        <taxon>Pontibacter</taxon>
    </lineage>
</organism>
<dbReference type="InterPro" id="IPR025665">
    <property type="entry name" value="Beta-barrel_OMP_2"/>
</dbReference>
<feature type="chain" id="PRO_5045321392" evidence="1">
    <location>
        <begin position="21"/>
        <end position="208"/>
    </location>
</feature>
<evidence type="ECO:0000313" key="3">
    <source>
        <dbReference type="EMBL" id="MBD1395551.1"/>
    </source>
</evidence>
<name>A0ABR7XCD6_9BACT</name>
<dbReference type="Proteomes" id="UP000625551">
    <property type="component" value="Unassembled WGS sequence"/>
</dbReference>
<feature type="signal peptide" evidence="1">
    <location>
        <begin position="1"/>
        <end position="20"/>
    </location>
</feature>
<gene>
    <name evidence="3" type="ORF">H9Q13_00095</name>
</gene>
<keyword evidence="1" id="KW-0732">Signal</keyword>
<proteinExistence type="predicted"/>
<accession>A0ABR7XCD6</accession>
<evidence type="ECO:0000256" key="1">
    <source>
        <dbReference type="SAM" id="SignalP"/>
    </source>
</evidence>
<comment type="caution">
    <text evidence="3">The sequence shown here is derived from an EMBL/GenBank/DDBJ whole genome shotgun (WGS) entry which is preliminary data.</text>
</comment>
<dbReference type="Pfam" id="PF13568">
    <property type="entry name" value="OMP_b-brl_2"/>
    <property type="match status" value="1"/>
</dbReference>
<keyword evidence="4" id="KW-1185">Reference proteome</keyword>
<reference evidence="3 4" key="1">
    <citation type="submission" date="2020-09" db="EMBL/GenBank/DDBJ databases">
        <title>Genome sequencing and assembly of Pontibacter sp.</title>
        <authorList>
            <person name="Chhetri G."/>
        </authorList>
    </citation>
    <scope>NUCLEOTIDE SEQUENCE [LARGE SCALE GENOMIC DNA]</scope>
    <source>
        <strain evidence="3 4">JH31</strain>
    </source>
</reference>
<dbReference type="EMBL" id="JACXAJ010000001">
    <property type="protein sequence ID" value="MBD1395551.1"/>
    <property type="molecule type" value="Genomic_DNA"/>
</dbReference>
<dbReference type="RefSeq" id="WP_191181730.1">
    <property type="nucleotide sequence ID" value="NZ_JACXAJ010000001.1"/>
</dbReference>